<feature type="non-terminal residue" evidence="8">
    <location>
        <position position="126"/>
    </location>
</feature>
<dbReference type="PROSITE" id="PS50913">
    <property type="entry name" value="GRIP"/>
    <property type="match status" value="1"/>
</dbReference>
<dbReference type="EMBL" id="CAJVPQ010021467">
    <property type="protein sequence ID" value="CAG8758442.1"/>
    <property type="molecule type" value="Genomic_DNA"/>
</dbReference>
<dbReference type="AlphaFoldDB" id="A0A9N9J0R2"/>
<dbReference type="InterPro" id="IPR051952">
    <property type="entry name" value="Golgi-autophagy_related"/>
</dbReference>
<dbReference type="OrthoDB" id="1926336at2759"/>
<accession>A0A9N9J0R2</accession>
<sequence length="126" mass="15030">ANYRELEHSKERIKEEYEKMLEESRLRESTLRTMNKTLQEEVRKLHKIVDRNAPNSPQSPGYSRNPSTSTSSFNNSLMDDDTKILYIRDVILKFLEYKDRRKSLLPVLTTVLQMSDQEKRKLESMY</sequence>
<gene>
    <name evidence="8" type="ORF">FCALED_LOCUS16760</name>
</gene>
<keyword evidence="5" id="KW-0472">Membrane</keyword>
<feature type="compositionally biased region" description="Low complexity" evidence="6">
    <location>
        <begin position="63"/>
        <end position="76"/>
    </location>
</feature>
<comment type="caution">
    <text evidence="8">The sequence shown here is derived from an EMBL/GenBank/DDBJ whole genome shotgun (WGS) entry which is preliminary data.</text>
</comment>
<evidence type="ECO:0000256" key="4">
    <source>
        <dbReference type="ARBA" id="ARBA00023054"/>
    </source>
</evidence>
<dbReference type="InterPro" id="IPR000237">
    <property type="entry name" value="GRIP_dom"/>
</dbReference>
<organism evidence="8 9">
    <name type="scientific">Funneliformis caledonium</name>
    <dbReference type="NCBI Taxonomy" id="1117310"/>
    <lineage>
        <taxon>Eukaryota</taxon>
        <taxon>Fungi</taxon>
        <taxon>Fungi incertae sedis</taxon>
        <taxon>Mucoromycota</taxon>
        <taxon>Glomeromycotina</taxon>
        <taxon>Glomeromycetes</taxon>
        <taxon>Glomerales</taxon>
        <taxon>Glomeraceae</taxon>
        <taxon>Funneliformis</taxon>
    </lineage>
</organism>
<feature type="region of interest" description="Disordered" evidence="6">
    <location>
        <begin position="45"/>
        <end position="77"/>
    </location>
</feature>
<reference evidence="8" key="1">
    <citation type="submission" date="2021-06" db="EMBL/GenBank/DDBJ databases">
        <authorList>
            <person name="Kallberg Y."/>
            <person name="Tangrot J."/>
            <person name="Rosling A."/>
        </authorList>
    </citation>
    <scope>NUCLEOTIDE SEQUENCE</scope>
    <source>
        <strain evidence="8">UK204</strain>
    </source>
</reference>
<evidence type="ECO:0000256" key="5">
    <source>
        <dbReference type="ARBA" id="ARBA00023136"/>
    </source>
</evidence>
<feature type="non-terminal residue" evidence="8">
    <location>
        <position position="1"/>
    </location>
</feature>
<feature type="compositionally biased region" description="Polar residues" evidence="6">
    <location>
        <begin position="53"/>
        <end position="62"/>
    </location>
</feature>
<dbReference type="Proteomes" id="UP000789570">
    <property type="component" value="Unassembled WGS sequence"/>
</dbReference>
<evidence type="ECO:0000256" key="6">
    <source>
        <dbReference type="SAM" id="MobiDB-lite"/>
    </source>
</evidence>
<name>A0A9N9J0R2_9GLOM</name>
<keyword evidence="3" id="KW-0963">Cytoplasm</keyword>
<proteinExistence type="predicted"/>
<keyword evidence="9" id="KW-1185">Reference proteome</keyword>
<dbReference type="GO" id="GO:0005794">
    <property type="term" value="C:Golgi apparatus"/>
    <property type="evidence" value="ECO:0007669"/>
    <property type="project" value="TreeGrafter"/>
</dbReference>
<evidence type="ECO:0000256" key="3">
    <source>
        <dbReference type="ARBA" id="ARBA00022490"/>
    </source>
</evidence>
<protein>
    <submittedName>
        <fullName evidence="8">12852_t:CDS:1</fullName>
    </submittedName>
</protein>
<dbReference type="Pfam" id="PF01465">
    <property type="entry name" value="GRIP"/>
    <property type="match status" value="1"/>
</dbReference>
<dbReference type="SMART" id="SM00755">
    <property type="entry name" value="Grip"/>
    <property type="match status" value="1"/>
</dbReference>
<evidence type="ECO:0000256" key="2">
    <source>
        <dbReference type="ARBA" id="ARBA00004496"/>
    </source>
</evidence>
<evidence type="ECO:0000256" key="1">
    <source>
        <dbReference type="ARBA" id="ARBA00004184"/>
    </source>
</evidence>
<dbReference type="PANTHER" id="PTHR23157">
    <property type="entry name" value="GRIP AND COILED-COIL DOMAIN-CONTAINING PROTEIN 1"/>
    <property type="match status" value="1"/>
</dbReference>
<keyword evidence="4" id="KW-0175">Coiled coil</keyword>
<evidence type="ECO:0000313" key="8">
    <source>
        <dbReference type="EMBL" id="CAG8758442.1"/>
    </source>
</evidence>
<evidence type="ECO:0000259" key="7">
    <source>
        <dbReference type="PROSITE" id="PS50913"/>
    </source>
</evidence>
<comment type="subcellular location">
    <subcellularLocation>
        <location evidence="2">Cytoplasm</location>
    </subcellularLocation>
    <subcellularLocation>
        <location evidence="1">Endomembrane system</location>
        <topology evidence="1">Peripheral membrane protein</topology>
    </subcellularLocation>
</comment>
<evidence type="ECO:0000313" key="9">
    <source>
        <dbReference type="Proteomes" id="UP000789570"/>
    </source>
</evidence>
<feature type="domain" description="GRIP" evidence="7">
    <location>
        <begin position="77"/>
        <end position="125"/>
    </location>
</feature>
<dbReference type="PANTHER" id="PTHR23157:SF25">
    <property type="entry name" value="GRIP AND COILED-COIL DOMAIN-CONTAINING PROTEIN 1"/>
    <property type="match status" value="1"/>
</dbReference>